<dbReference type="AlphaFoldDB" id="A0A2N9ASE9"/>
<dbReference type="Proteomes" id="UP000233769">
    <property type="component" value="Chromosome tk0001"/>
</dbReference>
<organism evidence="2 3">
    <name type="scientific">Methylorubrum extorquens</name>
    <name type="common">Methylobacterium dichloromethanicum</name>
    <name type="synonym">Methylobacterium extorquens</name>
    <dbReference type="NCBI Taxonomy" id="408"/>
    <lineage>
        <taxon>Bacteria</taxon>
        <taxon>Pseudomonadati</taxon>
        <taxon>Pseudomonadota</taxon>
        <taxon>Alphaproteobacteria</taxon>
        <taxon>Hyphomicrobiales</taxon>
        <taxon>Methylobacteriaceae</taxon>
        <taxon>Methylorubrum</taxon>
    </lineage>
</organism>
<evidence type="ECO:0000313" key="2">
    <source>
        <dbReference type="EMBL" id="SOR30268.1"/>
    </source>
</evidence>
<feature type="compositionally biased region" description="Pro residues" evidence="1">
    <location>
        <begin position="1"/>
        <end position="12"/>
    </location>
</feature>
<proteinExistence type="predicted"/>
<dbReference type="EMBL" id="LT962688">
    <property type="protein sequence ID" value="SOR30268.1"/>
    <property type="molecule type" value="Genomic_DNA"/>
</dbReference>
<evidence type="ECO:0000313" key="3">
    <source>
        <dbReference type="Proteomes" id="UP000233769"/>
    </source>
</evidence>
<name>A0A2N9ASE9_METEX</name>
<evidence type="ECO:0000256" key="1">
    <source>
        <dbReference type="SAM" id="MobiDB-lite"/>
    </source>
</evidence>
<gene>
    <name evidence="2" type="ORF">TK0001_3666</name>
</gene>
<accession>A0A2N9ASE9</accession>
<sequence length="148" mass="15715">MPPSRRCPPWHCPAPARKPGRGRGRGRQAPSPHVCSSWQCSSDPHFLLGTVTTQLPSPVVVIVLPLPVLELEAELLVVPLPDRVVTDGPPVVELFTPSGPAVTELDSVPEVLASSDWTSRHGLPLGPVVTVVLPATPFGPVLTVLVWA</sequence>
<feature type="region of interest" description="Disordered" evidence="1">
    <location>
        <begin position="1"/>
        <end position="33"/>
    </location>
</feature>
<protein>
    <submittedName>
        <fullName evidence="2">Uncharacterized protein</fullName>
    </submittedName>
</protein>
<reference evidence="3" key="1">
    <citation type="submission" date="2017-10" db="EMBL/GenBank/DDBJ databases">
        <authorList>
            <person name="Regsiter A."/>
            <person name="William W."/>
        </authorList>
    </citation>
    <scope>NUCLEOTIDE SEQUENCE [LARGE SCALE GENOMIC DNA]</scope>
</reference>